<evidence type="ECO:0000313" key="2">
    <source>
        <dbReference type="EMBL" id="CRK37817.1"/>
    </source>
</evidence>
<protein>
    <submittedName>
        <fullName evidence="2">Uncharacterized protein</fullName>
    </submittedName>
</protein>
<feature type="compositionally biased region" description="Basic residues" evidence="1">
    <location>
        <begin position="30"/>
        <end position="39"/>
    </location>
</feature>
<dbReference type="EMBL" id="CVQH01024982">
    <property type="protein sequence ID" value="CRK37817.1"/>
    <property type="molecule type" value="Genomic_DNA"/>
</dbReference>
<reference evidence="2 3" key="1">
    <citation type="submission" date="2015-05" db="EMBL/GenBank/DDBJ databases">
        <authorList>
            <person name="Wang D.B."/>
            <person name="Wang M."/>
        </authorList>
    </citation>
    <scope>NUCLEOTIDE SEQUENCE [LARGE SCALE GENOMIC DNA]</scope>
    <source>
        <strain evidence="2">VL1</strain>
    </source>
</reference>
<dbReference type="AlphaFoldDB" id="A0A0G4MUH5"/>
<evidence type="ECO:0000256" key="1">
    <source>
        <dbReference type="SAM" id="MobiDB-lite"/>
    </source>
</evidence>
<sequence>LAAGPQRRPLGRLAQEQRPQAGGHGALVRQARRRLGRHL</sequence>
<feature type="non-terminal residue" evidence="2">
    <location>
        <position position="1"/>
    </location>
</feature>
<evidence type="ECO:0000313" key="3">
    <source>
        <dbReference type="Proteomes" id="UP000044602"/>
    </source>
</evidence>
<accession>A0A0G4MUH5</accession>
<organism evidence="2 3">
    <name type="scientific">Verticillium longisporum</name>
    <name type="common">Verticillium dahliae var. longisporum</name>
    <dbReference type="NCBI Taxonomy" id="100787"/>
    <lineage>
        <taxon>Eukaryota</taxon>
        <taxon>Fungi</taxon>
        <taxon>Dikarya</taxon>
        <taxon>Ascomycota</taxon>
        <taxon>Pezizomycotina</taxon>
        <taxon>Sordariomycetes</taxon>
        <taxon>Hypocreomycetidae</taxon>
        <taxon>Glomerellales</taxon>
        <taxon>Plectosphaerellaceae</taxon>
        <taxon>Verticillium</taxon>
    </lineage>
</organism>
<dbReference type="Proteomes" id="UP000044602">
    <property type="component" value="Unassembled WGS sequence"/>
</dbReference>
<name>A0A0G4MUH5_VERLO</name>
<feature type="region of interest" description="Disordered" evidence="1">
    <location>
        <begin position="1"/>
        <end position="39"/>
    </location>
</feature>
<gene>
    <name evidence="2" type="ORF">BN1708_020373</name>
</gene>
<keyword evidence="3" id="KW-1185">Reference proteome</keyword>
<proteinExistence type="predicted"/>